<organism evidence="1 2">
    <name type="scientific">Spiromyces aspiralis</name>
    <dbReference type="NCBI Taxonomy" id="68401"/>
    <lineage>
        <taxon>Eukaryota</taxon>
        <taxon>Fungi</taxon>
        <taxon>Fungi incertae sedis</taxon>
        <taxon>Zoopagomycota</taxon>
        <taxon>Kickxellomycotina</taxon>
        <taxon>Kickxellomycetes</taxon>
        <taxon>Kickxellales</taxon>
        <taxon>Kickxellaceae</taxon>
        <taxon>Spiromyces</taxon>
    </lineage>
</organism>
<sequence>MSSPEDKEFAQGDELVLSSDRNHPANLIPELCRLFYTLGWVTGTGGGISIRKGQLVYIAPSGVQKERMEAQDLFVMDVATRRILRAPPPPSKESACTPLFYNAYMMRNAMACIHTHSKHAVLATLLWPGKEFRISHQEMIKGIRIGSSKENLQFHDTLVVPIIENTAREEDLTRRMAQAIEKYPNTNAVLVRRHGVYVWGESWEKAKTMCECYDYLFELAMQMQQLGLDPEIVSSETKLAAVNPNLL</sequence>
<dbReference type="EMBL" id="JAMZIH010000444">
    <property type="protein sequence ID" value="KAJ1679341.1"/>
    <property type="molecule type" value="Genomic_DNA"/>
</dbReference>
<gene>
    <name evidence="1" type="primary">MDE1</name>
    <name evidence="1" type="ORF">EV182_002254</name>
</gene>
<keyword evidence="2" id="KW-1185">Reference proteome</keyword>
<keyword evidence="1" id="KW-0456">Lyase</keyword>
<name>A0ACC1HSR1_9FUNG</name>
<dbReference type="Proteomes" id="UP001145114">
    <property type="component" value="Unassembled WGS sequence"/>
</dbReference>
<dbReference type="EC" id="4.2.1.109" evidence="1"/>
<reference evidence="1" key="1">
    <citation type="submission" date="2022-06" db="EMBL/GenBank/DDBJ databases">
        <title>Phylogenomic reconstructions and comparative analyses of Kickxellomycotina fungi.</title>
        <authorList>
            <person name="Reynolds N.K."/>
            <person name="Stajich J.E."/>
            <person name="Barry K."/>
            <person name="Grigoriev I.V."/>
            <person name="Crous P."/>
            <person name="Smith M.E."/>
        </authorList>
    </citation>
    <scope>NUCLEOTIDE SEQUENCE</scope>
    <source>
        <strain evidence="1">RSA 2271</strain>
    </source>
</reference>
<evidence type="ECO:0000313" key="1">
    <source>
        <dbReference type="EMBL" id="KAJ1679341.1"/>
    </source>
</evidence>
<protein>
    <submittedName>
        <fullName evidence="1">Methylthioribulose-1-phosphate dehydratase</fullName>
        <ecNumber evidence="1">4.2.1.109</ecNumber>
    </submittedName>
</protein>
<evidence type="ECO:0000313" key="2">
    <source>
        <dbReference type="Proteomes" id="UP001145114"/>
    </source>
</evidence>
<comment type="caution">
    <text evidence="1">The sequence shown here is derived from an EMBL/GenBank/DDBJ whole genome shotgun (WGS) entry which is preliminary data.</text>
</comment>
<accession>A0ACC1HSR1</accession>
<proteinExistence type="predicted"/>